<evidence type="ECO:0000313" key="19">
    <source>
        <dbReference type="RefSeq" id="XP_072814967.1"/>
    </source>
</evidence>
<evidence type="ECO:0000256" key="6">
    <source>
        <dbReference type="ARBA" id="ARBA00022837"/>
    </source>
</evidence>
<keyword evidence="5 11" id="KW-0812">Transmembrane</keyword>
<dbReference type="SUPFAM" id="SSF54518">
    <property type="entry name" value="Tubby C-terminal domain-like"/>
    <property type="match status" value="1"/>
</dbReference>
<sequence length="368" mass="41158">MDNQTSPGNTGYPAPQAGNPETQAEYPASQAGNSETQAEYPDSQAGYPEKQAKYFASQAEYPENQAEYPGPKAGYTGTQTDYLVLPAGYSGSCPVGSPIQYQPVPLRPGVPAGLPWIPALPPSPDCPPGLEYLNQIDQIQIHQQIELTDVLTSHETNNKYEIKDNFGQCIYFAAEDTTFCTRCCYGSFRPFIIKILDLKGQEIITLKRPLRCTSCCFPCCLQEIEVHTPHGVPIGYVTQTWHPYLPKFTIQNENKMDILRIIGPCLVCNCCGNVDFKIKSLDGKNVVGKISKQFTRIMREMFTHYSNYGIQFPSDVDVKIKAVIIGTCFLLVLFKRVHLILALKFCFLLILSIHRISCFMKTMDAFSF</sequence>
<evidence type="ECO:0000256" key="3">
    <source>
        <dbReference type="ARBA" id="ARBA00005350"/>
    </source>
</evidence>
<feature type="region of interest" description="Disordered" evidence="12">
    <location>
        <begin position="1"/>
        <end position="56"/>
    </location>
</feature>
<keyword evidence="13" id="KW-1185">Reference proteome</keyword>
<evidence type="ECO:0000313" key="13">
    <source>
        <dbReference type="Proteomes" id="UP001652581"/>
    </source>
</evidence>
<keyword evidence="10 11" id="KW-0449">Lipoprotein</keyword>
<dbReference type="RefSeq" id="XP_072814951.1">
    <property type="nucleotide sequence ID" value="XM_072958850.1"/>
</dbReference>
<dbReference type="Gene3D" id="6.10.250.2200">
    <property type="match status" value="1"/>
</dbReference>
<dbReference type="PANTHER" id="PTHR23248:SF38">
    <property type="entry name" value="PHOSPHOLIPID SCRAMBLASE 1"/>
    <property type="match status" value="1"/>
</dbReference>
<keyword evidence="4" id="KW-0597">Phosphoprotein</keyword>
<comment type="cofactor">
    <cofactor evidence="1 11">
        <name>Ca(2+)</name>
        <dbReference type="ChEBI" id="CHEBI:29108"/>
    </cofactor>
</comment>
<comment type="subcellular location">
    <subcellularLocation>
        <location evidence="2">Membrane</location>
        <topology evidence="2">Single-pass type II membrane protein</topology>
    </subcellularLocation>
</comment>
<dbReference type="InterPro" id="IPR005552">
    <property type="entry name" value="Scramblase"/>
</dbReference>
<keyword evidence="9 11" id="KW-0564">Palmitate</keyword>
<dbReference type="RefSeq" id="XP_072814948.1">
    <property type="nucleotide sequence ID" value="XM_072958847.1"/>
</dbReference>
<evidence type="ECO:0000256" key="12">
    <source>
        <dbReference type="SAM" id="MobiDB-lite"/>
    </source>
</evidence>
<comment type="similarity">
    <text evidence="3 11">Belongs to the phospholipid scramblase family.</text>
</comment>
<evidence type="ECO:0000313" key="17">
    <source>
        <dbReference type="RefSeq" id="XP_072814959.1"/>
    </source>
</evidence>
<dbReference type="RefSeq" id="XP_072814942.1">
    <property type="nucleotide sequence ID" value="XM_072958841.1"/>
</dbReference>
<dbReference type="InterPro" id="IPR025659">
    <property type="entry name" value="Tubby-like_C"/>
</dbReference>
<evidence type="ECO:0000313" key="18">
    <source>
        <dbReference type="RefSeq" id="XP_072814962.1"/>
    </source>
</evidence>
<protein>
    <recommendedName>
        <fullName evidence="11">Phospholipid scramblase</fullName>
    </recommendedName>
</protein>
<gene>
    <name evidence="14 15 16 17 18 19 20" type="primary">LOC102545946</name>
</gene>
<dbReference type="RefSeq" id="XP_072814959.1">
    <property type="nucleotide sequence ID" value="XM_072958858.1"/>
</dbReference>
<evidence type="ECO:0000256" key="7">
    <source>
        <dbReference type="ARBA" id="ARBA00022989"/>
    </source>
</evidence>
<keyword evidence="6 11" id="KW-0106">Calcium</keyword>
<evidence type="ECO:0000256" key="1">
    <source>
        <dbReference type="ARBA" id="ARBA00001913"/>
    </source>
</evidence>
<evidence type="ECO:0000313" key="20">
    <source>
        <dbReference type="RefSeq" id="XP_072814974.1"/>
    </source>
</evidence>
<dbReference type="Pfam" id="PF03803">
    <property type="entry name" value="Scramblase"/>
    <property type="match status" value="1"/>
</dbReference>
<evidence type="ECO:0000256" key="2">
    <source>
        <dbReference type="ARBA" id="ARBA00004606"/>
    </source>
</evidence>
<evidence type="ECO:0000256" key="9">
    <source>
        <dbReference type="ARBA" id="ARBA00023139"/>
    </source>
</evidence>
<evidence type="ECO:0000256" key="10">
    <source>
        <dbReference type="ARBA" id="ARBA00023288"/>
    </source>
</evidence>
<proteinExistence type="inferred from homology"/>
<comment type="function">
    <text evidence="11">May mediate accelerated ATP-independent bidirectional transbilayer migration of phospholipids upon binding calcium ions that results in a loss of phospholipid asymmetry in the plasma membrane.</text>
</comment>
<evidence type="ECO:0000256" key="8">
    <source>
        <dbReference type="ARBA" id="ARBA00023136"/>
    </source>
</evidence>
<dbReference type="PANTHER" id="PTHR23248">
    <property type="entry name" value="PHOSPHOLIPID SCRAMBLASE-RELATED"/>
    <property type="match status" value="1"/>
</dbReference>
<evidence type="ECO:0000256" key="11">
    <source>
        <dbReference type="RuleBase" id="RU363116"/>
    </source>
</evidence>
<evidence type="ECO:0000256" key="4">
    <source>
        <dbReference type="ARBA" id="ARBA00022553"/>
    </source>
</evidence>
<evidence type="ECO:0000313" key="14">
    <source>
        <dbReference type="RefSeq" id="XP_072814942.1"/>
    </source>
</evidence>
<evidence type="ECO:0000313" key="15">
    <source>
        <dbReference type="RefSeq" id="XP_072814948.1"/>
    </source>
</evidence>
<keyword evidence="7 11" id="KW-1133">Transmembrane helix</keyword>
<dbReference type="RefSeq" id="XP_072814974.1">
    <property type="nucleotide sequence ID" value="XM_072958873.1"/>
</dbReference>
<organism evidence="13 16">
    <name type="scientific">Vicugna pacos</name>
    <name type="common">Alpaca</name>
    <name type="synonym">Lama pacos</name>
    <dbReference type="NCBI Taxonomy" id="30538"/>
    <lineage>
        <taxon>Eukaryota</taxon>
        <taxon>Metazoa</taxon>
        <taxon>Chordata</taxon>
        <taxon>Craniata</taxon>
        <taxon>Vertebrata</taxon>
        <taxon>Euteleostomi</taxon>
        <taxon>Mammalia</taxon>
        <taxon>Eutheria</taxon>
        <taxon>Laurasiatheria</taxon>
        <taxon>Artiodactyla</taxon>
        <taxon>Tylopoda</taxon>
        <taxon>Camelidae</taxon>
        <taxon>Vicugna</taxon>
    </lineage>
</organism>
<accession>A0ABM5D219</accession>
<reference evidence="13 14" key="1">
    <citation type="submission" date="2025-05" db="UniProtKB">
        <authorList>
            <consortium name="RefSeq"/>
        </authorList>
    </citation>
    <scope>NUCLEOTIDE SEQUENCE [LARGE SCALE GENOMIC DNA]</scope>
</reference>
<evidence type="ECO:0000313" key="16">
    <source>
        <dbReference type="RefSeq" id="XP_072814951.1"/>
    </source>
</evidence>
<name>A0ABM5D219_VICPA</name>
<dbReference type="RefSeq" id="XP_072814962.1">
    <property type="nucleotide sequence ID" value="XM_072958861.1"/>
</dbReference>
<feature type="transmembrane region" description="Helical" evidence="11">
    <location>
        <begin position="329"/>
        <end position="353"/>
    </location>
</feature>
<dbReference type="Proteomes" id="UP001652581">
    <property type="component" value="Chromosome 1"/>
</dbReference>
<dbReference type="RefSeq" id="XP_072814967.1">
    <property type="nucleotide sequence ID" value="XM_072958866.1"/>
</dbReference>
<evidence type="ECO:0000256" key="5">
    <source>
        <dbReference type="ARBA" id="ARBA00022692"/>
    </source>
</evidence>
<keyword evidence="8 11" id="KW-0472">Membrane</keyword>
<dbReference type="GeneID" id="102545946"/>